<dbReference type="Proteomes" id="UP000190395">
    <property type="component" value="Unassembled WGS sequence"/>
</dbReference>
<keyword evidence="4" id="KW-1185">Reference proteome</keyword>
<evidence type="ECO:0000256" key="2">
    <source>
        <dbReference type="SAM" id="MobiDB-lite"/>
    </source>
</evidence>
<evidence type="ECO:0000313" key="4">
    <source>
        <dbReference type="Proteomes" id="UP000190395"/>
    </source>
</evidence>
<gene>
    <name evidence="3" type="ORF">SAMN02745152_01955</name>
</gene>
<evidence type="ECO:0000313" key="3">
    <source>
        <dbReference type="EMBL" id="SKA02219.1"/>
    </source>
</evidence>
<keyword evidence="1" id="KW-0175">Coiled coil</keyword>
<feature type="compositionally biased region" description="Basic residues" evidence="2">
    <location>
        <begin position="73"/>
        <end position="89"/>
    </location>
</feature>
<sequence>MSKKTQEIRSIFQELGSLQKRIENLKSQAPELEEKNSREIDEISFNLAQNLTKLEFWFNSLYAYNGKSKSVAKKLSSRQNGKKGGRPPKKITLLRQRKTELEEKILPSLEHELKFTDSSLRLEQLPEEIKNAGLELQKIIQELEN</sequence>
<feature type="region of interest" description="Disordered" evidence="2">
    <location>
        <begin position="73"/>
        <end position="93"/>
    </location>
</feature>
<dbReference type="OrthoDB" id="8563470at2"/>
<dbReference type="AlphaFoldDB" id="A0A1T4QEQ6"/>
<feature type="coiled-coil region" evidence="1">
    <location>
        <begin position="8"/>
        <end position="42"/>
    </location>
</feature>
<accession>A0A1T4QEQ6</accession>
<proteinExistence type="predicted"/>
<protein>
    <submittedName>
        <fullName evidence="3">Uncharacterized protein</fullName>
    </submittedName>
</protein>
<evidence type="ECO:0000256" key="1">
    <source>
        <dbReference type="SAM" id="Coils"/>
    </source>
</evidence>
<organism evidence="3 4">
    <name type="scientific">Treponema berlinense</name>
    <dbReference type="NCBI Taxonomy" id="225004"/>
    <lineage>
        <taxon>Bacteria</taxon>
        <taxon>Pseudomonadati</taxon>
        <taxon>Spirochaetota</taxon>
        <taxon>Spirochaetia</taxon>
        <taxon>Spirochaetales</taxon>
        <taxon>Treponemataceae</taxon>
        <taxon>Treponema</taxon>
    </lineage>
</organism>
<dbReference type="GeneID" id="303368182"/>
<name>A0A1T4QEQ6_9SPIR</name>
<reference evidence="3 4" key="1">
    <citation type="submission" date="2017-02" db="EMBL/GenBank/DDBJ databases">
        <authorList>
            <person name="Peterson S.W."/>
        </authorList>
    </citation>
    <scope>NUCLEOTIDE SEQUENCE [LARGE SCALE GENOMIC DNA]</scope>
    <source>
        <strain evidence="3 4">ATCC BAA-909</strain>
    </source>
</reference>
<dbReference type="RefSeq" id="WP_078931694.1">
    <property type="nucleotide sequence ID" value="NZ_FUXC01000013.1"/>
</dbReference>
<dbReference type="EMBL" id="FUXC01000013">
    <property type="protein sequence ID" value="SKA02219.1"/>
    <property type="molecule type" value="Genomic_DNA"/>
</dbReference>
<dbReference type="STRING" id="225004.SAMN02745152_01955"/>